<evidence type="ECO:0000313" key="3">
    <source>
        <dbReference type="Proteomes" id="UP000248745"/>
    </source>
</evidence>
<keyword evidence="3" id="KW-1185">Reference proteome</keyword>
<evidence type="ECO:0000259" key="1">
    <source>
        <dbReference type="Pfam" id="PF09951"/>
    </source>
</evidence>
<dbReference type="Pfam" id="PF09951">
    <property type="entry name" value="Imm33"/>
    <property type="match status" value="1"/>
</dbReference>
<dbReference type="AlphaFoldDB" id="A0A2W2BFF5"/>
<name>A0A2W2BFF5_9BACT</name>
<sequence length="91" mass="10121">MGGCVATDRITVDGNRVGYMCRTEPINDLDSGWQFLAGDESQEYVDVADNSGVYDVNTIANYDPEIIPFLHFPIGSEFERDEVSGNLTQIR</sequence>
<dbReference type="InterPro" id="IPR018689">
    <property type="entry name" value="Imm33_dom"/>
</dbReference>
<dbReference type="EMBL" id="QKTW01000002">
    <property type="protein sequence ID" value="PZF74959.1"/>
    <property type="molecule type" value="Genomic_DNA"/>
</dbReference>
<feature type="domain" description="Immunity protein Imm33" evidence="1">
    <location>
        <begin position="4"/>
        <end position="87"/>
    </location>
</feature>
<dbReference type="Proteomes" id="UP000248745">
    <property type="component" value="Unassembled WGS sequence"/>
</dbReference>
<accession>A0A2W2BFF5</accession>
<dbReference type="OrthoDB" id="4827574at2"/>
<comment type="caution">
    <text evidence="2">The sequence shown here is derived from an EMBL/GenBank/DDBJ whole genome shotgun (WGS) entry which is preliminary data.</text>
</comment>
<protein>
    <submittedName>
        <fullName evidence="2">DUF2185 domain-containing protein</fullName>
    </submittedName>
</protein>
<dbReference type="PANTHER" id="PTHR38743">
    <property type="entry name" value="SIMILAR TO GLYOXYLASE I FAMILY PROTEIN"/>
    <property type="match status" value="1"/>
</dbReference>
<evidence type="ECO:0000313" key="2">
    <source>
        <dbReference type="EMBL" id="PZF74959.1"/>
    </source>
</evidence>
<proteinExistence type="predicted"/>
<gene>
    <name evidence="2" type="ORF">DN068_00635</name>
</gene>
<reference evidence="2 3" key="1">
    <citation type="submission" date="2018-06" db="EMBL/GenBank/DDBJ databases">
        <title>Mucibacter soli gen. nov., sp. nov., a new member of the family Chitinophagaceae producing mucin.</title>
        <authorList>
            <person name="Kim M.-K."/>
            <person name="Park S."/>
            <person name="Kim T.-S."/>
            <person name="Joung Y."/>
            <person name="Han J.-H."/>
            <person name="Kim S.B."/>
        </authorList>
    </citation>
    <scope>NUCLEOTIDE SEQUENCE [LARGE SCALE GENOMIC DNA]</scope>
    <source>
        <strain evidence="2 3">R1-15</strain>
    </source>
</reference>
<dbReference type="PANTHER" id="PTHR38743:SF2">
    <property type="entry name" value="DUF2185 DOMAIN-CONTAINING PROTEIN"/>
    <property type="match status" value="1"/>
</dbReference>
<organism evidence="2 3">
    <name type="scientific">Taibaiella soli</name>
    <dbReference type="NCBI Taxonomy" id="1649169"/>
    <lineage>
        <taxon>Bacteria</taxon>
        <taxon>Pseudomonadati</taxon>
        <taxon>Bacteroidota</taxon>
        <taxon>Chitinophagia</taxon>
        <taxon>Chitinophagales</taxon>
        <taxon>Chitinophagaceae</taxon>
        <taxon>Taibaiella</taxon>
    </lineage>
</organism>